<evidence type="ECO:0000313" key="2">
    <source>
        <dbReference type="EMBL" id="CAI9574368.1"/>
    </source>
</evidence>
<gene>
    <name evidence="2" type="ORF">SPARVUS_LOCUS7956336</name>
</gene>
<evidence type="ECO:0000313" key="3">
    <source>
        <dbReference type="Proteomes" id="UP001162483"/>
    </source>
</evidence>
<feature type="compositionally biased region" description="Basic and acidic residues" evidence="1">
    <location>
        <begin position="49"/>
        <end position="71"/>
    </location>
</feature>
<name>A0ABN9DSM8_9NEOB</name>
<organism evidence="2 3">
    <name type="scientific">Staurois parvus</name>
    <dbReference type="NCBI Taxonomy" id="386267"/>
    <lineage>
        <taxon>Eukaryota</taxon>
        <taxon>Metazoa</taxon>
        <taxon>Chordata</taxon>
        <taxon>Craniata</taxon>
        <taxon>Vertebrata</taxon>
        <taxon>Euteleostomi</taxon>
        <taxon>Amphibia</taxon>
        <taxon>Batrachia</taxon>
        <taxon>Anura</taxon>
        <taxon>Neobatrachia</taxon>
        <taxon>Ranoidea</taxon>
        <taxon>Ranidae</taxon>
        <taxon>Staurois</taxon>
    </lineage>
</organism>
<dbReference type="EMBL" id="CATNWA010014655">
    <property type="protein sequence ID" value="CAI9574368.1"/>
    <property type="molecule type" value="Genomic_DNA"/>
</dbReference>
<comment type="caution">
    <text evidence="2">The sequence shown here is derived from an EMBL/GenBank/DDBJ whole genome shotgun (WGS) entry which is preliminary data.</text>
</comment>
<dbReference type="Proteomes" id="UP001162483">
    <property type="component" value="Unassembled WGS sequence"/>
</dbReference>
<accession>A0ABN9DSM8</accession>
<reference evidence="2" key="1">
    <citation type="submission" date="2023-05" db="EMBL/GenBank/DDBJ databases">
        <authorList>
            <person name="Stuckert A."/>
        </authorList>
    </citation>
    <scope>NUCLEOTIDE SEQUENCE</scope>
</reference>
<evidence type="ECO:0000256" key="1">
    <source>
        <dbReference type="SAM" id="MobiDB-lite"/>
    </source>
</evidence>
<feature type="region of interest" description="Disordered" evidence="1">
    <location>
        <begin position="24"/>
        <end position="71"/>
    </location>
</feature>
<proteinExistence type="predicted"/>
<protein>
    <submittedName>
        <fullName evidence="2">Uncharacterized protein</fullName>
    </submittedName>
</protein>
<sequence length="71" mass="7856">MSCRPCHLATLPRSLNSLWQLVPPSASSSSSPVIGHRHCSSGKGTHAANDWRGDRAWRVGAEQQHEDQRRP</sequence>
<keyword evidence="3" id="KW-1185">Reference proteome</keyword>